<evidence type="ECO:0000313" key="2">
    <source>
        <dbReference type="Proteomes" id="UP000242765"/>
    </source>
</evidence>
<proteinExistence type="predicted"/>
<name>A0A1Y3C857_9GAMM</name>
<dbReference type="AlphaFoldDB" id="A0A1Y3C857"/>
<evidence type="ECO:0008006" key="3">
    <source>
        <dbReference type="Google" id="ProtNLM"/>
    </source>
</evidence>
<dbReference type="EMBL" id="NEGB01000011">
    <property type="protein sequence ID" value="OTG62910.1"/>
    <property type="molecule type" value="Genomic_DNA"/>
</dbReference>
<dbReference type="STRING" id="1977882.B9T28_13930"/>
<dbReference type="Proteomes" id="UP000242765">
    <property type="component" value="Unassembled WGS sequence"/>
</dbReference>
<dbReference type="OrthoDB" id="6712939at2"/>
<sequence length="164" mass="17985">MVFAIGWSGVSVASTQSMHIEMRIQHEQMMQTHSEMSNSDLSSSDASAKHDMSDMSAAQMSSHCQQMLEQSNNDTTSAAFADLKNMAQKASCISVSDAGQIQHQQCPDCSLMACQAMIVWLNVAAVELSPPVMVYQNQSSGHAYQARHLAGHWQEILRPPKNLT</sequence>
<reference evidence="1 2" key="1">
    <citation type="submission" date="2017-04" db="EMBL/GenBank/DDBJ databases">
        <title>High diversity of culturable Acinetobacter species in natural soil and water ecosystems.</title>
        <authorList>
            <person name="Nemec A."/>
            <person name="Radolfova-Krizova L."/>
        </authorList>
    </citation>
    <scope>NUCLEOTIDE SEQUENCE [LARGE SCALE GENOMIC DNA]</scope>
    <source>
        <strain evidence="1 2">ANC 4999</strain>
    </source>
</reference>
<evidence type="ECO:0000313" key="1">
    <source>
        <dbReference type="EMBL" id="OTG62910.1"/>
    </source>
</evidence>
<comment type="caution">
    <text evidence="1">The sequence shown here is derived from an EMBL/GenBank/DDBJ whole genome shotgun (WGS) entry which is preliminary data.</text>
</comment>
<dbReference type="RefSeq" id="WP_086204583.1">
    <property type="nucleotide sequence ID" value="NZ_NEGB01000011.1"/>
</dbReference>
<organism evidence="1 2">
    <name type="scientific">Acinetobacter silvestris</name>
    <dbReference type="NCBI Taxonomy" id="1977882"/>
    <lineage>
        <taxon>Bacteria</taxon>
        <taxon>Pseudomonadati</taxon>
        <taxon>Pseudomonadota</taxon>
        <taxon>Gammaproteobacteria</taxon>
        <taxon>Moraxellales</taxon>
        <taxon>Moraxellaceae</taxon>
        <taxon>Acinetobacter</taxon>
    </lineage>
</organism>
<keyword evidence="2" id="KW-1185">Reference proteome</keyword>
<accession>A0A1Y3C857</accession>
<protein>
    <recommendedName>
        <fullName evidence="3">DUF2946 domain-containing protein</fullName>
    </recommendedName>
</protein>
<gene>
    <name evidence="1" type="ORF">B9T28_13930</name>
</gene>